<reference evidence="6" key="1">
    <citation type="journal article" date="2019" name="Int. J. Syst. Evol. Microbiol.">
        <title>The Global Catalogue of Microorganisms (GCM) 10K type strain sequencing project: providing services to taxonomists for standard genome sequencing and annotation.</title>
        <authorList>
            <consortium name="The Broad Institute Genomics Platform"/>
            <consortium name="The Broad Institute Genome Sequencing Center for Infectious Disease"/>
            <person name="Wu L."/>
            <person name="Ma J."/>
        </authorList>
    </citation>
    <scope>NUCLEOTIDE SEQUENCE [LARGE SCALE GENOMIC DNA]</scope>
    <source>
        <strain evidence="6">CCUG 54523</strain>
    </source>
</reference>
<dbReference type="EMBL" id="JBHTII010000001">
    <property type="protein sequence ID" value="MFD0788844.1"/>
    <property type="molecule type" value="Genomic_DNA"/>
</dbReference>
<dbReference type="InterPro" id="IPR018062">
    <property type="entry name" value="HTH_AraC-typ_CS"/>
</dbReference>
<dbReference type="PANTHER" id="PTHR46796:SF7">
    <property type="entry name" value="ARAC FAMILY TRANSCRIPTIONAL REGULATOR"/>
    <property type="match status" value="1"/>
</dbReference>
<keyword evidence="2" id="KW-0238">DNA-binding</keyword>
<sequence>MTAPMPWDNDSPLTDALYRLRMRGAFYSWTEASGSGSLEMPQFPDTLSFHIVSRGTAFLEVDGEPPRRLEEGMLALVPRGIGHRVATEPGARVLGRADELPQTMLGDAFSVLRVGPADRPADLAILCGVVAFDSPAVHDMLAVLPAVVGVDSSRHPVMAALLPLLAGELRDPRPGGEAIATRLADVLVVETVRAWLEDEPDAASGWLAALRDPQLGAAIAAVHRDAGYPWTLGELARRATMSRSSFAARFTAVVGMPPMTYVAASRMRNAHAMLSAGETVAAVATAHGYGSEAAFSRAFARMTGQTPGRVRRTVAV</sequence>
<evidence type="ECO:0000313" key="6">
    <source>
        <dbReference type="Proteomes" id="UP001597055"/>
    </source>
</evidence>
<evidence type="ECO:0000256" key="1">
    <source>
        <dbReference type="ARBA" id="ARBA00023015"/>
    </source>
</evidence>
<accession>A0ABW3ADK8</accession>
<dbReference type="Proteomes" id="UP001597055">
    <property type="component" value="Unassembled WGS sequence"/>
</dbReference>
<evidence type="ECO:0000256" key="3">
    <source>
        <dbReference type="ARBA" id="ARBA00023163"/>
    </source>
</evidence>
<keyword evidence="1" id="KW-0805">Transcription regulation</keyword>
<comment type="caution">
    <text evidence="5">The sequence shown here is derived from an EMBL/GenBank/DDBJ whole genome shotgun (WGS) entry which is preliminary data.</text>
</comment>
<dbReference type="SMART" id="SM00342">
    <property type="entry name" value="HTH_ARAC"/>
    <property type="match status" value="1"/>
</dbReference>
<organism evidence="5 6">
    <name type="scientific">Microbacterium insulae</name>
    <dbReference type="NCBI Taxonomy" id="483014"/>
    <lineage>
        <taxon>Bacteria</taxon>
        <taxon>Bacillati</taxon>
        <taxon>Actinomycetota</taxon>
        <taxon>Actinomycetes</taxon>
        <taxon>Micrococcales</taxon>
        <taxon>Microbacteriaceae</taxon>
        <taxon>Microbacterium</taxon>
    </lineage>
</organism>
<dbReference type="PROSITE" id="PS00041">
    <property type="entry name" value="HTH_ARAC_FAMILY_1"/>
    <property type="match status" value="1"/>
</dbReference>
<dbReference type="InterPro" id="IPR018060">
    <property type="entry name" value="HTH_AraC"/>
</dbReference>
<dbReference type="Pfam" id="PF12852">
    <property type="entry name" value="Cupin_6"/>
    <property type="match status" value="1"/>
</dbReference>
<dbReference type="Pfam" id="PF12833">
    <property type="entry name" value="HTH_18"/>
    <property type="match status" value="1"/>
</dbReference>
<evidence type="ECO:0000313" key="5">
    <source>
        <dbReference type="EMBL" id="MFD0788844.1"/>
    </source>
</evidence>
<dbReference type="Gene3D" id="1.10.10.60">
    <property type="entry name" value="Homeodomain-like"/>
    <property type="match status" value="1"/>
</dbReference>
<dbReference type="InterPro" id="IPR050204">
    <property type="entry name" value="AraC_XylS_family_regulators"/>
</dbReference>
<dbReference type="RefSeq" id="WP_204979776.1">
    <property type="nucleotide sequence ID" value="NZ_JBHTII010000001.1"/>
</dbReference>
<proteinExistence type="predicted"/>
<evidence type="ECO:0000259" key="4">
    <source>
        <dbReference type="PROSITE" id="PS01124"/>
    </source>
</evidence>
<evidence type="ECO:0000256" key="2">
    <source>
        <dbReference type="ARBA" id="ARBA00023125"/>
    </source>
</evidence>
<dbReference type="PROSITE" id="PS01124">
    <property type="entry name" value="HTH_ARAC_FAMILY_2"/>
    <property type="match status" value="1"/>
</dbReference>
<feature type="domain" description="HTH araC/xylS-type" evidence="4">
    <location>
        <begin position="216"/>
        <end position="313"/>
    </location>
</feature>
<dbReference type="SUPFAM" id="SSF51182">
    <property type="entry name" value="RmlC-like cupins"/>
    <property type="match status" value="1"/>
</dbReference>
<keyword evidence="6" id="KW-1185">Reference proteome</keyword>
<dbReference type="InterPro" id="IPR009057">
    <property type="entry name" value="Homeodomain-like_sf"/>
</dbReference>
<dbReference type="SUPFAM" id="SSF46689">
    <property type="entry name" value="Homeodomain-like"/>
    <property type="match status" value="2"/>
</dbReference>
<dbReference type="InterPro" id="IPR032783">
    <property type="entry name" value="AraC_lig"/>
</dbReference>
<keyword evidence="3" id="KW-0804">Transcription</keyword>
<dbReference type="InterPro" id="IPR011051">
    <property type="entry name" value="RmlC_Cupin_sf"/>
</dbReference>
<dbReference type="PANTHER" id="PTHR46796">
    <property type="entry name" value="HTH-TYPE TRANSCRIPTIONAL ACTIVATOR RHAS-RELATED"/>
    <property type="match status" value="1"/>
</dbReference>
<protein>
    <submittedName>
        <fullName evidence="5">AraC family transcriptional regulator</fullName>
    </submittedName>
</protein>
<gene>
    <name evidence="5" type="ORF">ACFQ0P_00425</name>
</gene>
<name>A0ABW3ADK8_9MICO</name>